<evidence type="ECO:0000313" key="1">
    <source>
        <dbReference type="EMBL" id="GCA94309.1"/>
    </source>
</evidence>
<dbReference type="AlphaFoldDB" id="A0A510PKQ6"/>
<dbReference type="RefSeq" id="WP_147071772.1">
    <property type="nucleotide sequence ID" value="NZ_BHVU01000190.1"/>
</dbReference>
<reference evidence="1 2" key="1">
    <citation type="journal article" date="2019" name="Appl. Environ. Microbiol.">
        <title>Co-occurrence of broad and narrow host-range viruses infecting the toxic bloom-forming cyanobacterium Microcystis aeruginosa.</title>
        <authorList>
            <person name="Morimoto D."/>
            <person name="Tominaga K."/>
            <person name="Nishimura Y."/>
            <person name="Yoshida N."/>
            <person name="Kimura S."/>
            <person name="Sako Y."/>
            <person name="Yoshida T."/>
        </authorList>
    </citation>
    <scope>NUCLEOTIDE SEQUENCE [LARGE SCALE GENOMIC DNA]</scope>
    <source>
        <strain evidence="1 2">11-30S32</strain>
    </source>
</reference>
<proteinExistence type="predicted"/>
<sequence>MKEFTGTLNLTIEVTIKAKNKKEASSFFDDLYLNITIENDGNQEIEIVGDNLGLIENSWELQD</sequence>
<dbReference type="Proteomes" id="UP000321223">
    <property type="component" value="Unassembled WGS sequence"/>
</dbReference>
<evidence type="ECO:0000313" key="2">
    <source>
        <dbReference type="Proteomes" id="UP000321223"/>
    </source>
</evidence>
<accession>A0A510PKQ6</accession>
<organism evidence="1 2">
    <name type="scientific">Microcystis aeruginosa 11-30S32</name>
    <dbReference type="NCBI Taxonomy" id="2358142"/>
    <lineage>
        <taxon>Bacteria</taxon>
        <taxon>Bacillati</taxon>
        <taxon>Cyanobacteriota</taxon>
        <taxon>Cyanophyceae</taxon>
        <taxon>Oscillatoriophycideae</taxon>
        <taxon>Chroococcales</taxon>
        <taxon>Microcystaceae</taxon>
        <taxon>Microcystis</taxon>
    </lineage>
</organism>
<dbReference type="EMBL" id="BHVU01000190">
    <property type="protein sequence ID" value="GCA94309.1"/>
    <property type="molecule type" value="Genomic_DNA"/>
</dbReference>
<gene>
    <name evidence="1" type="ORF">MAE30S32_29610</name>
</gene>
<name>A0A510PKQ6_MICAE</name>
<protein>
    <submittedName>
        <fullName evidence="1">Uncharacterized protein</fullName>
    </submittedName>
</protein>
<comment type="caution">
    <text evidence="1">The sequence shown here is derived from an EMBL/GenBank/DDBJ whole genome shotgun (WGS) entry which is preliminary data.</text>
</comment>